<evidence type="ECO:0000256" key="1">
    <source>
        <dbReference type="SAM" id="MobiDB-lite"/>
    </source>
</evidence>
<organism evidence="2 3">
    <name type="scientific">Malus domestica</name>
    <name type="common">Apple</name>
    <name type="synonym">Pyrus malus</name>
    <dbReference type="NCBI Taxonomy" id="3750"/>
    <lineage>
        <taxon>Eukaryota</taxon>
        <taxon>Viridiplantae</taxon>
        <taxon>Streptophyta</taxon>
        <taxon>Embryophyta</taxon>
        <taxon>Tracheophyta</taxon>
        <taxon>Spermatophyta</taxon>
        <taxon>Magnoliopsida</taxon>
        <taxon>eudicotyledons</taxon>
        <taxon>Gunneridae</taxon>
        <taxon>Pentapetalae</taxon>
        <taxon>rosids</taxon>
        <taxon>fabids</taxon>
        <taxon>Rosales</taxon>
        <taxon>Rosaceae</taxon>
        <taxon>Amygdaloideae</taxon>
        <taxon>Maleae</taxon>
        <taxon>Malus</taxon>
    </lineage>
</organism>
<dbReference type="AlphaFoldDB" id="A0A498JFY2"/>
<dbReference type="Proteomes" id="UP000290289">
    <property type="component" value="Chromosome 7"/>
</dbReference>
<sequence>MLNLFGDQSEEEEEEGNSEHESNPQPNSDYNNKVAQLCAGKSSKSNLTIVKFKTPESVDGWEVCQGTYFLDVVASKYDEGMDAKFEFTFTGDAVFSGEGIELSKKLSVPLGRTLDRYAIFAFSNGATKLKVAFQNEIHGIFLIIYYKIWVDGAIWAVESATLKAEMVLELPVYKGLSWQRDHVALGSYFDGPRCWRLSRPSSIYHCAGVDELNDGAKFFHGVGIPGDAKDLLNYIVFNNRC</sequence>
<dbReference type="STRING" id="3750.A0A498JFY2"/>
<name>A0A498JFY2_MALDO</name>
<protein>
    <submittedName>
        <fullName evidence="2">Uncharacterized protein</fullName>
    </submittedName>
</protein>
<reference evidence="2 3" key="1">
    <citation type="submission" date="2018-10" db="EMBL/GenBank/DDBJ databases">
        <title>A high-quality apple genome assembly.</title>
        <authorList>
            <person name="Hu J."/>
        </authorList>
    </citation>
    <scope>NUCLEOTIDE SEQUENCE [LARGE SCALE GENOMIC DNA]</scope>
    <source>
        <strain evidence="3">cv. HFTH1</strain>
        <tissue evidence="2">Young leaf</tissue>
    </source>
</reference>
<comment type="caution">
    <text evidence="2">The sequence shown here is derived from an EMBL/GenBank/DDBJ whole genome shotgun (WGS) entry which is preliminary data.</text>
</comment>
<feature type="compositionally biased region" description="Polar residues" evidence="1">
    <location>
        <begin position="23"/>
        <end position="32"/>
    </location>
</feature>
<dbReference type="EMBL" id="RDQH01000333">
    <property type="protein sequence ID" value="RXH94046.1"/>
    <property type="molecule type" value="Genomic_DNA"/>
</dbReference>
<keyword evidence="3" id="KW-1185">Reference proteome</keyword>
<evidence type="ECO:0000313" key="3">
    <source>
        <dbReference type="Proteomes" id="UP000290289"/>
    </source>
</evidence>
<accession>A0A498JFY2</accession>
<proteinExistence type="predicted"/>
<gene>
    <name evidence="2" type="ORF">DVH24_016113</name>
</gene>
<evidence type="ECO:0000313" key="2">
    <source>
        <dbReference type="EMBL" id="RXH94046.1"/>
    </source>
</evidence>
<feature type="region of interest" description="Disordered" evidence="1">
    <location>
        <begin position="1"/>
        <end position="32"/>
    </location>
</feature>